<organism evidence="1 2">
    <name type="scientific">Tessaracoccus flavus</name>
    <dbReference type="NCBI Taxonomy" id="1610493"/>
    <lineage>
        <taxon>Bacteria</taxon>
        <taxon>Bacillati</taxon>
        <taxon>Actinomycetota</taxon>
        <taxon>Actinomycetes</taxon>
        <taxon>Propionibacteriales</taxon>
        <taxon>Propionibacteriaceae</taxon>
        <taxon>Tessaracoccus</taxon>
    </lineage>
</organism>
<protein>
    <submittedName>
        <fullName evidence="1">Uncharacterized protein</fullName>
    </submittedName>
</protein>
<dbReference type="KEGG" id="tfl:RPIT_09395"/>
<dbReference type="Pfam" id="PF11209">
    <property type="entry name" value="LmeA"/>
    <property type="match status" value="1"/>
</dbReference>
<accession>A0A1Q2CFS1</accession>
<dbReference type="InterPro" id="IPR021373">
    <property type="entry name" value="DUF2993"/>
</dbReference>
<dbReference type="Proteomes" id="UP000188324">
    <property type="component" value="Chromosome"/>
</dbReference>
<name>A0A1Q2CFS1_9ACTN</name>
<reference evidence="1 2" key="1">
    <citation type="journal article" date="2016" name="Int. J. Syst. Evol. Microbiol.">
        <title>Tessaracoccus flavus sp. nov., isolated from the drainage system of a lindane-producing factory.</title>
        <authorList>
            <person name="Kumari R."/>
            <person name="Singh P."/>
            <person name="Schumann P."/>
            <person name="Lal R."/>
        </authorList>
    </citation>
    <scope>NUCLEOTIDE SEQUENCE [LARGE SCALE GENOMIC DNA]</scope>
    <source>
        <strain evidence="1 2">RP1T</strain>
    </source>
</reference>
<dbReference type="EMBL" id="CP019605">
    <property type="protein sequence ID" value="AQP44972.1"/>
    <property type="molecule type" value="Genomic_DNA"/>
</dbReference>
<evidence type="ECO:0000313" key="1">
    <source>
        <dbReference type="EMBL" id="AQP44972.1"/>
    </source>
</evidence>
<gene>
    <name evidence="1" type="ORF">RPIT_09395</name>
</gene>
<sequence length="231" mass="24149">MIRSRAVDWALGALGMLVLIAIALAVLWWTISEPAVETTGPTPVAPVPVPSLDSDPPSDLADDEVWIGDLDLQSALIVLPDSTLTDVEARGHGARTGSKGLIVQRLDVEATVPFREVAAQLGGDSLVLPAEGGQASVVRTVELLGRGVTVVATGTVEVERGLLVVEPTAIDVGLPDFLSRTLGTLVREFVTIKQPIEGLPENLELLDVAVQDDGFRATLAGNDVVLAPGES</sequence>
<keyword evidence="2" id="KW-1185">Reference proteome</keyword>
<dbReference type="AlphaFoldDB" id="A0A1Q2CFS1"/>
<proteinExistence type="predicted"/>
<dbReference type="RefSeq" id="WP_218121553.1">
    <property type="nucleotide sequence ID" value="NZ_CP019605.1"/>
</dbReference>
<evidence type="ECO:0000313" key="2">
    <source>
        <dbReference type="Proteomes" id="UP000188324"/>
    </source>
</evidence>